<proteinExistence type="predicted"/>
<keyword evidence="1" id="KW-1185">Reference proteome</keyword>
<evidence type="ECO:0000313" key="2">
    <source>
        <dbReference type="WBParaSite" id="PSU_v2.g15798.t1"/>
    </source>
</evidence>
<name>A0A914Y947_9BILA</name>
<organism evidence="1 2">
    <name type="scientific">Panagrolaimus superbus</name>
    <dbReference type="NCBI Taxonomy" id="310955"/>
    <lineage>
        <taxon>Eukaryota</taxon>
        <taxon>Metazoa</taxon>
        <taxon>Ecdysozoa</taxon>
        <taxon>Nematoda</taxon>
        <taxon>Chromadorea</taxon>
        <taxon>Rhabditida</taxon>
        <taxon>Tylenchina</taxon>
        <taxon>Panagrolaimomorpha</taxon>
        <taxon>Panagrolaimoidea</taxon>
        <taxon>Panagrolaimidae</taxon>
        <taxon>Panagrolaimus</taxon>
    </lineage>
</organism>
<sequence>MKFKLYISVIKNDQLFQREFLIQILYQCQQNEELEENLKAILSKLLEFYKPNEQQNNGFEGDKEIAAVENNENVCEIGDNDSDKCDNNQISVIMEDESENIFVAENVLQDAVEDIKVGSRENARLPTTADFFEIPKDVIEINVLQGAVEDIEEEIEINDEPDSEIPEDGMEENVSQGAVEDMEEGSEENVEPESAMYSSVIQKDAVEENVLPGNCTNTGSILNNPNGFNGERLRRRLKRSCREKKICEQICCNKISEPKPKKQKSNNFIYAPNFIFKHFIRNGLSRSRLFIFPTADKKQCYEYFYDFYRKAYVCCGCNNKKTCISAKIEDGKNGEEDFVECLRIDHICKLRPFKLDKCKSDLIIKAPNYQQITEIIDGESKKFLLLFTSADKKDYFKFSWDHGQQIYKCMECECAMAKKRIYIKALIRQDQNGNEFVYIRNQQQICSKMKDLCLKFDDNQSLTNANQKFKAPVAVGKMFGTSSV</sequence>
<dbReference type="WBParaSite" id="PSU_v2.g15798.t1">
    <property type="protein sequence ID" value="PSU_v2.g15798.t1"/>
    <property type="gene ID" value="PSU_v2.g15798"/>
</dbReference>
<accession>A0A914Y947</accession>
<dbReference type="AlphaFoldDB" id="A0A914Y947"/>
<evidence type="ECO:0000313" key="1">
    <source>
        <dbReference type="Proteomes" id="UP000887577"/>
    </source>
</evidence>
<dbReference type="Proteomes" id="UP000887577">
    <property type="component" value="Unplaced"/>
</dbReference>
<reference evidence="2" key="1">
    <citation type="submission" date="2022-11" db="UniProtKB">
        <authorList>
            <consortium name="WormBaseParasite"/>
        </authorList>
    </citation>
    <scope>IDENTIFICATION</scope>
</reference>
<protein>
    <submittedName>
        <fullName evidence="2">Uncharacterized protein</fullName>
    </submittedName>
</protein>